<feature type="region of interest" description="Disordered" evidence="1">
    <location>
        <begin position="59"/>
        <end position="91"/>
    </location>
</feature>
<protein>
    <submittedName>
        <fullName evidence="3">Putative secreted protein rhodnius neglectus</fullName>
    </submittedName>
</protein>
<evidence type="ECO:0000313" key="3">
    <source>
        <dbReference type="EMBL" id="MOY46198.1"/>
    </source>
</evidence>
<organism evidence="3">
    <name type="scientific">Rhodnius prolixus</name>
    <name type="common">Triatomid bug</name>
    <dbReference type="NCBI Taxonomy" id="13249"/>
    <lineage>
        <taxon>Eukaryota</taxon>
        <taxon>Metazoa</taxon>
        <taxon>Ecdysozoa</taxon>
        <taxon>Arthropoda</taxon>
        <taxon>Hexapoda</taxon>
        <taxon>Insecta</taxon>
        <taxon>Pterygota</taxon>
        <taxon>Neoptera</taxon>
        <taxon>Paraneoptera</taxon>
        <taxon>Hemiptera</taxon>
        <taxon>Heteroptera</taxon>
        <taxon>Panheteroptera</taxon>
        <taxon>Cimicomorpha</taxon>
        <taxon>Reduviidae</taxon>
        <taxon>Triatominae</taxon>
        <taxon>Rhodnius</taxon>
    </lineage>
</organism>
<reference evidence="3" key="1">
    <citation type="submission" date="2019-04" db="EMBL/GenBank/DDBJ databases">
        <title>Analysis of the testis transcriptome of the Chagas disease vector Rhodnius prolixus.</title>
        <authorList>
            <person name="Cesar J."/>
            <person name="Ribeiro J.M."/>
            <person name="Pereira M.H."/>
            <person name="Araujo R.N."/>
            <person name="Gontijo N.F."/>
            <person name="Pessoa G."/>
            <person name="Sant'Anna M.V."/>
            <person name="Sorgine M.H."/>
            <person name="Majerowicz D."/>
            <person name="Carvalho A.B."/>
            <person name="Braz G."/>
            <person name="Mesquita R."/>
            <person name="Lagerblad P.O."/>
            <person name="Koerich L.B."/>
        </authorList>
    </citation>
    <scope>NUCLEOTIDE SEQUENCE</scope>
</reference>
<dbReference type="AlphaFoldDB" id="A0A4P6D8U3"/>
<keyword evidence="2" id="KW-0732">Signal</keyword>
<evidence type="ECO:0000256" key="1">
    <source>
        <dbReference type="SAM" id="MobiDB-lite"/>
    </source>
</evidence>
<name>A0A4P6D8U3_RHOPR</name>
<feature type="compositionally biased region" description="Polar residues" evidence="1">
    <location>
        <begin position="59"/>
        <end position="69"/>
    </location>
</feature>
<dbReference type="EMBL" id="GHKJ01001168">
    <property type="protein sequence ID" value="MOY46198.1"/>
    <property type="molecule type" value="Transcribed_RNA"/>
</dbReference>
<feature type="chain" id="PRO_5020378399" evidence="2">
    <location>
        <begin position="20"/>
        <end position="113"/>
    </location>
</feature>
<feature type="signal peptide" evidence="2">
    <location>
        <begin position="1"/>
        <end position="19"/>
    </location>
</feature>
<accession>A0A4P6D8U3</accession>
<feature type="compositionally biased region" description="Basic and acidic residues" evidence="1">
    <location>
        <begin position="70"/>
        <end position="81"/>
    </location>
</feature>
<dbReference type="RefSeq" id="XP_073991730.1">
    <property type="nucleotide sequence ID" value="XM_074135629.1"/>
</dbReference>
<evidence type="ECO:0000256" key="2">
    <source>
        <dbReference type="SAM" id="SignalP"/>
    </source>
</evidence>
<proteinExistence type="predicted"/>
<dbReference type="GeneID" id="141458073"/>
<sequence>MKLLTVIAAILCWFGTLCAAHSRYIAIPLEDVRFVEMSGDQIRVPRRTDDPYSFQHNMGKSAAIATQQSDESRLERQASDGHHHHHDTVDYGAHTGHHGSFGWYADFPVRKGH</sequence>